<sequence length="331" mass="36584">MTRFAYFCGHEQWHPEELVRHAQLAEQAGFDAVVVSEHFHPWVDDTSASGFAYATIAAMAQATERIEFITGVTTPLFRFHPGVVAQAAATLSRISNGRFQLGVGTGENINEGPLGYDFPKYAERSARMREALEIMRRLLDGEKLTFNGEYYVTDRAKLYSPPVSRVPLWMAAGGPKSSALAAQLADGIITSVKDPAVTFERVINPARAAAKEAGKPAPRFVATRWSIYAQNDDEAWRALTSWRGLRAPGRLEAVDPQTLRERADEMPREEILGQYSQVTNAADYVETYLPLVTDIGADYVTIQTTSVNQEPLIEMLGSEVLPELRSAAQSM</sequence>
<proteinExistence type="predicted"/>
<dbReference type="InterPro" id="IPR011251">
    <property type="entry name" value="Luciferase-like_dom"/>
</dbReference>
<evidence type="ECO:0000259" key="2">
    <source>
        <dbReference type="Pfam" id="PF00296"/>
    </source>
</evidence>
<name>A0A3B0SIK6_9ZZZZ</name>
<dbReference type="AlphaFoldDB" id="A0A3B0SIK6"/>
<dbReference type="InterPro" id="IPR019945">
    <property type="entry name" value="F420_G6P_DH-rel"/>
</dbReference>
<feature type="domain" description="Luciferase-like" evidence="2">
    <location>
        <begin position="3"/>
        <end position="265"/>
    </location>
</feature>
<organism evidence="3">
    <name type="scientific">hydrothermal vent metagenome</name>
    <dbReference type="NCBI Taxonomy" id="652676"/>
    <lineage>
        <taxon>unclassified sequences</taxon>
        <taxon>metagenomes</taxon>
        <taxon>ecological metagenomes</taxon>
    </lineage>
</organism>
<dbReference type="PANTHER" id="PTHR43244:SF1">
    <property type="entry name" value="5,10-METHYLENETETRAHYDROMETHANOPTERIN REDUCTASE"/>
    <property type="match status" value="1"/>
</dbReference>
<dbReference type="Gene3D" id="3.20.20.30">
    <property type="entry name" value="Luciferase-like domain"/>
    <property type="match status" value="1"/>
</dbReference>
<protein>
    <recommendedName>
        <fullName evidence="2">Luciferase-like domain-containing protein</fullName>
    </recommendedName>
</protein>
<dbReference type="InterPro" id="IPR050564">
    <property type="entry name" value="F420-G6PD/mer"/>
</dbReference>
<dbReference type="InterPro" id="IPR036661">
    <property type="entry name" value="Luciferase-like_sf"/>
</dbReference>
<evidence type="ECO:0000256" key="1">
    <source>
        <dbReference type="ARBA" id="ARBA00023002"/>
    </source>
</evidence>
<reference evidence="3" key="1">
    <citation type="submission" date="2018-06" db="EMBL/GenBank/DDBJ databases">
        <authorList>
            <person name="Zhirakovskaya E."/>
        </authorList>
    </citation>
    <scope>NUCLEOTIDE SEQUENCE</scope>
</reference>
<dbReference type="PANTHER" id="PTHR43244">
    <property type="match status" value="1"/>
</dbReference>
<accession>A0A3B0SIK6</accession>
<dbReference type="NCBIfam" id="TIGR03557">
    <property type="entry name" value="F420_G6P_family"/>
    <property type="match status" value="1"/>
</dbReference>
<dbReference type="SUPFAM" id="SSF51679">
    <property type="entry name" value="Bacterial luciferase-like"/>
    <property type="match status" value="1"/>
</dbReference>
<evidence type="ECO:0000313" key="3">
    <source>
        <dbReference type="EMBL" id="VAV94735.1"/>
    </source>
</evidence>
<gene>
    <name evidence="3" type="ORF">MNBD_ACTINO02-2270</name>
</gene>
<keyword evidence="1" id="KW-0560">Oxidoreductase</keyword>
<dbReference type="EMBL" id="UOEK01000067">
    <property type="protein sequence ID" value="VAV94735.1"/>
    <property type="molecule type" value="Genomic_DNA"/>
</dbReference>
<dbReference type="GO" id="GO:0016705">
    <property type="term" value="F:oxidoreductase activity, acting on paired donors, with incorporation or reduction of molecular oxygen"/>
    <property type="evidence" value="ECO:0007669"/>
    <property type="project" value="InterPro"/>
</dbReference>
<dbReference type="Pfam" id="PF00296">
    <property type="entry name" value="Bac_luciferase"/>
    <property type="match status" value="1"/>
</dbReference>